<dbReference type="InterPro" id="IPR032834">
    <property type="entry name" value="NatK-like_C"/>
</dbReference>
<gene>
    <name evidence="4" type="ORF">BDLFYP24_02187</name>
    <name evidence="3" type="ORF">GBB04_05655</name>
</gene>
<feature type="domain" description="Sensor histidine kinase NatK-like C-terminal" evidence="2">
    <location>
        <begin position="320"/>
        <end position="425"/>
    </location>
</feature>
<protein>
    <submittedName>
        <fullName evidence="3">Sensor histidine kinase</fullName>
    </submittedName>
</protein>
<keyword evidence="3" id="KW-0808">Transferase</keyword>
<feature type="transmembrane region" description="Helical" evidence="1">
    <location>
        <begin position="162"/>
        <end position="178"/>
    </location>
</feature>
<keyword evidence="1" id="KW-1133">Transmembrane helix</keyword>
<evidence type="ECO:0000259" key="2">
    <source>
        <dbReference type="Pfam" id="PF14501"/>
    </source>
</evidence>
<feature type="transmembrane region" description="Helical" evidence="1">
    <location>
        <begin position="6"/>
        <end position="24"/>
    </location>
</feature>
<dbReference type="CDD" id="cd16935">
    <property type="entry name" value="HATPase_AgrC-ComD-like"/>
    <property type="match status" value="1"/>
</dbReference>
<organism evidence="4">
    <name type="scientific">Bifidobacterium dentium</name>
    <dbReference type="NCBI Taxonomy" id="1689"/>
    <lineage>
        <taxon>Bacteria</taxon>
        <taxon>Bacillati</taxon>
        <taxon>Actinomycetota</taxon>
        <taxon>Actinomycetes</taxon>
        <taxon>Bifidobacteriales</taxon>
        <taxon>Bifidobacteriaceae</taxon>
        <taxon>Bifidobacterium</taxon>
    </lineage>
</organism>
<proteinExistence type="predicted"/>
<name>A0A6N2TY36_9BIFI</name>
<dbReference type="EMBL" id="WDPD01000004">
    <property type="protein sequence ID" value="KAB7461548.1"/>
    <property type="molecule type" value="Genomic_DNA"/>
</dbReference>
<dbReference type="RefSeq" id="WP_065467285.1">
    <property type="nucleotide sequence ID" value="NZ_BCYE01000005.1"/>
</dbReference>
<feature type="transmembrane region" description="Helical" evidence="1">
    <location>
        <begin position="36"/>
        <end position="54"/>
    </location>
</feature>
<dbReference type="EMBL" id="CACRSP010000006">
    <property type="protein sequence ID" value="VYT09889.1"/>
    <property type="molecule type" value="Genomic_DNA"/>
</dbReference>
<dbReference type="AlphaFoldDB" id="A0A6N2TY36"/>
<dbReference type="GO" id="GO:0016301">
    <property type="term" value="F:kinase activity"/>
    <property type="evidence" value="ECO:0007669"/>
    <property type="project" value="UniProtKB-KW"/>
</dbReference>
<dbReference type="InterPro" id="IPR036890">
    <property type="entry name" value="HATPase_C_sf"/>
</dbReference>
<reference evidence="3 5" key="1">
    <citation type="journal article" date="2019" name="Nat. Med.">
        <title>A library of human gut bacterial isolates paired with longitudinal multiomics data enables mechanistic microbiome research.</title>
        <authorList>
            <person name="Poyet M."/>
            <person name="Groussin M."/>
            <person name="Gibbons S.M."/>
            <person name="Avila-Pacheco J."/>
            <person name="Jiang X."/>
            <person name="Kearney S.M."/>
            <person name="Perrotta A.R."/>
            <person name="Berdy B."/>
            <person name="Zhao S."/>
            <person name="Lieberman T.D."/>
            <person name="Swanson P.K."/>
            <person name="Smith M."/>
            <person name="Roesemann S."/>
            <person name="Alexander J.E."/>
            <person name="Rich S.A."/>
            <person name="Livny J."/>
            <person name="Vlamakis H."/>
            <person name="Clish C."/>
            <person name="Bullock K."/>
            <person name="Deik A."/>
            <person name="Scott J."/>
            <person name="Pierce K.A."/>
            <person name="Xavier R.J."/>
            <person name="Alm E.J."/>
        </authorList>
    </citation>
    <scope>NUCLEOTIDE SEQUENCE [LARGE SCALE GENOMIC DNA]</scope>
    <source>
        <strain evidence="3 5">BIOML-A2</strain>
    </source>
</reference>
<reference evidence="4" key="2">
    <citation type="submission" date="2019-11" db="EMBL/GenBank/DDBJ databases">
        <authorList>
            <person name="Feng L."/>
        </authorList>
    </citation>
    <scope>NUCLEOTIDE SEQUENCE</scope>
    <source>
        <strain evidence="4">BdentiumLFYP24</strain>
    </source>
</reference>
<dbReference type="Proteomes" id="UP000429211">
    <property type="component" value="Unassembled WGS sequence"/>
</dbReference>
<dbReference type="SUPFAM" id="SSF55874">
    <property type="entry name" value="ATPase domain of HSP90 chaperone/DNA topoisomerase II/histidine kinase"/>
    <property type="match status" value="1"/>
</dbReference>
<keyword evidence="3" id="KW-0418">Kinase</keyword>
<sequence length="433" mass="48964">MIDHAWLQVSYMAQIIVACLLFMIPVAKRRRFPARFASCTIVLLMIAYMFGAAVTVPDNLLLAILYWPAFAVICLPAVALCLQAGLSEVLYCTICANATQHAANECYLALSIALGRTTPDLPTLLNGLLTTVIYIAIYGAFFIMFARKLAVHGHYRVNRNDLFPMACILLFVWVLGVLCHDDVSLHGVVYHISDALCCFYIMWAQRSNHDKAELQRELDGVRYTLLQQQKQYTVSQETIDIINRKCHDLKHQIRTLQTMQESPERDAYFAEAERAIMIYDTRIDTGNKALNTVLMEKGLYCQSHDIQLTCMPSGDSLDFMQVADIYALFGNALDNAINATMELNDPSKRVINVRFSSQGNLMLIQIQNYHQRRLRFRNGLPITTHQDATRHGFGMKSMLHTVEQYGGTMQVDDTDSVFTLRILLPKNPESSTG</sequence>
<dbReference type="Gene3D" id="3.30.565.10">
    <property type="entry name" value="Histidine kinase-like ATPase, C-terminal domain"/>
    <property type="match status" value="1"/>
</dbReference>
<accession>A0A6N2TY36</accession>
<evidence type="ECO:0000256" key="1">
    <source>
        <dbReference type="SAM" id="Phobius"/>
    </source>
</evidence>
<keyword evidence="1" id="KW-0812">Transmembrane</keyword>
<evidence type="ECO:0000313" key="3">
    <source>
        <dbReference type="EMBL" id="KAB7461548.1"/>
    </source>
</evidence>
<feature type="transmembrane region" description="Helical" evidence="1">
    <location>
        <begin position="60"/>
        <end position="82"/>
    </location>
</feature>
<keyword evidence="1" id="KW-0472">Membrane</keyword>
<feature type="transmembrane region" description="Helical" evidence="1">
    <location>
        <begin position="127"/>
        <end position="150"/>
    </location>
</feature>
<feature type="transmembrane region" description="Helical" evidence="1">
    <location>
        <begin position="184"/>
        <end position="203"/>
    </location>
</feature>
<dbReference type="Pfam" id="PF14501">
    <property type="entry name" value="HATPase_c_5"/>
    <property type="match status" value="1"/>
</dbReference>
<evidence type="ECO:0000313" key="5">
    <source>
        <dbReference type="Proteomes" id="UP000429211"/>
    </source>
</evidence>
<evidence type="ECO:0000313" key="4">
    <source>
        <dbReference type="EMBL" id="VYT09889.1"/>
    </source>
</evidence>